<dbReference type="EMBL" id="JAZHXJ010001998">
    <property type="protein sequence ID" value="KAL1842034.1"/>
    <property type="molecule type" value="Genomic_DNA"/>
</dbReference>
<reference evidence="1 2" key="1">
    <citation type="journal article" date="2024" name="Commun. Biol.">
        <title>Comparative genomic analysis of thermophilic fungi reveals convergent evolutionary adaptations and gene losses.</title>
        <authorList>
            <person name="Steindorff A.S."/>
            <person name="Aguilar-Pontes M.V."/>
            <person name="Robinson A.J."/>
            <person name="Andreopoulos B."/>
            <person name="LaButti K."/>
            <person name="Kuo A."/>
            <person name="Mondo S."/>
            <person name="Riley R."/>
            <person name="Otillar R."/>
            <person name="Haridas S."/>
            <person name="Lipzen A."/>
            <person name="Grimwood J."/>
            <person name="Schmutz J."/>
            <person name="Clum A."/>
            <person name="Reid I.D."/>
            <person name="Moisan M.C."/>
            <person name="Butler G."/>
            <person name="Nguyen T.T.M."/>
            <person name="Dewar K."/>
            <person name="Conant G."/>
            <person name="Drula E."/>
            <person name="Henrissat B."/>
            <person name="Hansel C."/>
            <person name="Singer S."/>
            <person name="Hutchinson M.I."/>
            <person name="de Vries R.P."/>
            <person name="Natvig D.O."/>
            <person name="Powell A.J."/>
            <person name="Tsang A."/>
            <person name="Grigoriev I.V."/>
        </authorList>
    </citation>
    <scope>NUCLEOTIDE SEQUENCE [LARGE SCALE GENOMIC DNA]</scope>
    <source>
        <strain evidence="1 2">ATCC 24622</strain>
    </source>
</reference>
<comment type="caution">
    <text evidence="1">The sequence shown here is derived from an EMBL/GenBank/DDBJ whole genome shotgun (WGS) entry which is preliminary data.</text>
</comment>
<evidence type="ECO:0000313" key="1">
    <source>
        <dbReference type="EMBL" id="KAL1842034.1"/>
    </source>
</evidence>
<accession>A0ABR3VJH4</accession>
<name>A0ABR3VJH4_9PEZI</name>
<dbReference type="Proteomes" id="UP001586593">
    <property type="component" value="Unassembled WGS sequence"/>
</dbReference>
<proteinExistence type="predicted"/>
<sequence length="187" mass="20719">MRSGAGMRFGDRLASWRRRLTTLGSCFSSFLRLLRPPPDFPAAWPPFLPATALAASVDEVEKARGEWTDSGARIVLLCHADRADGHSGRRTDRGLVLNDRETNREARPRRLKNEAMMGVEENSRRLANVTWGGTLYQGQGAARLADRTPILLGSCPPHHQLTSRAGLMHRLGGDKSRTVKARRLLAL</sequence>
<organism evidence="1 2">
    <name type="scientific">Phialemonium thermophilum</name>
    <dbReference type="NCBI Taxonomy" id="223376"/>
    <lineage>
        <taxon>Eukaryota</taxon>
        <taxon>Fungi</taxon>
        <taxon>Dikarya</taxon>
        <taxon>Ascomycota</taxon>
        <taxon>Pezizomycotina</taxon>
        <taxon>Sordariomycetes</taxon>
        <taxon>Sordariomycetidae</taxon>
        <taxon>Cephalothecales</taxon>
        <taxon>Cephalothecaceae</taxon>
        <taxon>Phialemonium</taxon>
    </lineage>
</organism>
<gene>
    <name evidence="1" type="ORF">VTK73DRAFT_3218</name>
</gene>
<evidence type="ECO:0000313" key="2">
    <source>
        <dbReference type="Proteomes" id="UP001586593"/>
    </source>
</evidence>
<keyword evidence="2" id="KW-1185">Reference proteome</keyword>
<protein>
    <submittedName>
        <fullName evidence="1">Uncharacterized protein</fullName>
    </submittedName>
</protein>